<evidence type="ECO:0000313" key="1">
    <source>
        <dbReference type="EMBL" id="KAI8654452.1"/>
    </source>
</evidence>
<evidence type="ECO:0000313" key="2">
    <source>
        <dbReference type="Proteomes" id="UP001065298"/>
    </source>
</evidence>
<accession>A0ACC0QG00</accession>
<reference evidence="1" key="1">
    <citation type="submission" date="2022-06" db="EMBL/GenBank/DDBJ databases">
        <title>Fusarium solani species complex genomes reveal bases of compartmentalisation and animal pathogenesis.</title>
        <authorList>
            <person name="Tsai I.J."/>
        </authorList>
    </citation>
    <scope>NUCLEOTIDE SEQUENCE</scope>
    <source>
        <strain evidence="1">Fu6.1</strain>
    </source>
</reference>
<name>A0ACC0QG00_9HYPO</name>
<proteinExistence type="predicted"/>
<comment type="caution">
    <text evidence="1">The sequence shown here is derived from an EMBL/GenBank/DDBJ whole genome shotgun (WGS) entry which is preliminary data.</text>
</comment>
<gene>
    <name evidence="1" type="ORF">NCS57_01190600</name>
</gene>
<dbReference type="EMBL" id="CM046512">
    <property type="protein sequence ID" value="KAI8654452.1"/>
    <property type="molecule type" value="Genomic_DNA"/>
</dbReference>
<dbReference type="Proteomes" id="UP001065298">
    <property type="component" value="Chromosome 10"/>
</dbReference>
<protein>
    <submittedName>
        <fullName evidence="1">Uncharacterized protein</fullName>
    </submittedName>
</protein>
<organism evidence="1 2">
    <name type="scientific">Fusarium keratoplasticum</name>
    <dbReference type="NCBI Taxonomy" id="1328300"/>
    <lineage>
        <taxon>Eukaryota</taxon>
        <taxon>Fungi</taxon>
        <taxon>Dikarya</taxon>
        <taxon>Ascomycota</taxon>
        <taxon>Pezizomycotina</taxon>
        <taxon>Sordariomycetes</taxon>
        <taxon>Hypocreomycetidae</taxon>
        <taxon>Hypocreales</taxon>
        <taxon>Nectriaceae</taxon>
        <taxon>Fusarium</taxon>
        <taxon>Fusarium solani species complex</taxon>
    </lineage>
</organism>
<keyword evidence="2" id="KW-1185">Reference proteome</keyword>
<sequence>MNSQLFDLTQWDQDDLNFSTPHLSSIGSPTASPANLTPSRSYPRPGLPLLQLADWDSDVAYDESPPTCIHYSIEWKLQLRKGRLTKLTDDTERDLVLAPGAFWDRTLESKVEELLRKKTPQGKCYLPEETNVIVSVTDRSERDLTKRFDDFNIDWRLVEGQLSDWGHLFRMGKKLRIDMSFICKEETQQGSATVLQGNRGSATSRQLAERDQLLETQEAEGRPRVWNDVYNLMRCKKDSCPGSYCFIGEQRRHIVLNTNILTKMVQYAEEGNVLETHRDVPAYILDMIYEKDTEDSERRQKRKAPSLESDRPIKIVNILPSPYGQPNAEGCTPPASSFPHVSPSAFHLTDLVILTPIDKSIDIYTEWNCDQVDDENWKDGFRRAGSITKHDCLDLRHVYQDQDVAYYVDKGVKPGIARSWVQGIKAWADEQ</sequence>